<protein>
    <submittedName>
        <fullName evidence="1">Uncharacterized protein</fullName>
    </submittedName>
</protein>
<organism evidence="1 2">
    <name type="scientific">Calocera viscosa (strain TUFC12733)</name>
    <dbReference type="NCBI Taxonomy" id="1330018"/>
    <lineage>
        <taxon>Eukaryota</taxon>
        <taxon>Fungi</taxon>
        <taxon>Dikarya</taxon>
        <taxon>Basidiomycota</taxon>
        <taxon>Agaricomycotina</taxon>
        <taxon>Dacrymycetes</taxon>
        <taxon>Dacrymycetales</taxon>
        <taxon>Dacrymycetaceae</taxon>
        <taxon>Calocera</taxon>
    </lineage>
</organism>
<gene>
    <name evidence="1" type="ORF">CALVIDRAFT_568674</name>
</gene>
<evidence type="ECO:0000313" key="2">
    <source>
        <dbReference type="Proteomes" id="UP000076738"/>
    </source>
</evidence>
<reference evidence="1 2" key="1">
    <citation type="journal article" date="2016" name="Mol. Biol. Evol.">
        <title>Comparative Genomics of Early-Diverging Mushroom-Forming Fungi Provides Insights into the Origins of Lignocellulose Decay Capabilities.</title>
        <authorList>
            <person name="Nagy L.G."/>
            <person name="Riley R."/>
            <person name="Tritt A."/>
            <person name="Adam C."/>
            <person name="Daum C."/>
            <person name="Floudas D."/>
            <person name="Sun H."/>
            <person name="Yadav J.S."/>
            <person name="Pangilinan J."/>
            <person name="Larsson K.H."/>
            <person name="Matsuura K."/>
            <person name="Barry K."/>
            <person name="Labutti K."/>
            <person name="Kuo R."/>
            <person name="Ohm R.A."/>
            <person name="Bhattacharya S.S."/>
            <person name="Shirouzu T."/>
            <person name="Yoshinaga Y."/>
            <person name="Martin F.M."/>
            <person name="Grigoriev I.V."/>
            <person name="Hibbett D.S."/>
        </authorList>
    </citation>
    <scope>NUCLEOTIDE SEQUENCE [LARGE SCALE GENOMIC DNA]</scope>
    <source>
        <strain evidence="1 2">TUFC12733</strain>
    </source>
</reference>
<dbReference type="STRING" id="1330018.A0A167GTF9"/>
<dbReference type="Proteomes" id="UP000076738">
    <property type="component" value="Unassembled WGS sequence"/>
</dbReference>
<dbReference type="EMBL" id="KV417332">
    <property type="protein sequence ID" value="KZO90890.1"/>
    <property type="molecule type" value="Genomic_DNA"/>
</dbReference>
<evidence type="ECO:0000313" key="1">
    <source>
        <dbReference type="EMBL" id="KZO90890.1"/>
    </source>
</evidence>
<name>A0A167GTF9_CALVF</name>
<accession>A0A167GTF9</accession>
<sequence>MHSGVAKWVAFSGEFFVHRIREVGAVPERAESLQEQEHDHVHGEAQERDPARYKLVIDNDSGAYLPNKAQLPELHTFLTSPLNLCALEKVGVKDGFDEELKGWKERQVRGRDGSGEDWREAGEGEGKMLQHHGSLVKVRVQGQVMRWGEQMAEEHEREEAGSADYTLWDGNVFV</sequence>
<dbReference type="AlphaFoldDB" id="A0A167GTF9"/>
<proteinExistence type="predicted"/>
<keyword evidence="2" id="KW-1185">Reference proteome</keyword>